<dbReference type="GO" id="GO:0008168">
    <property type="term" value="F:methyltransferase activity"/>
    <property type="evidence" value="ECO:0007669"/>
    <property type="project" value="UniProtKB-KW"/>
</dbReference>
<sequence>MRVVGGQWRGRPLKAPEGSGTRPSTDRMREAVASMVASARGLDLGGAWVLDAFCGSGALGLELVSRGAEGCVLVDRDRRALACARGNVRSLGADGCARCVPGDAVACARAGRLGDRPFDIVLLDPPYRLDPGLSASLLDALRGRGLLAPGCLVVHERAADAAPLEADGLEPLRERPHGGSVVTLLESRTGEEGPDAR</sequence>
<reference evidence="4" key="1">
    <citation type="journal article" date="2022" name="Int. J. Syst. Evol. Microbiol.">
        <title>Granulimonas faecalis gen. nov., sp. nov., and Leptogranulimonas caecicola gen. nov., sp. nov., novel lactate-producing Atopobiaceae bacteria isolated from mouse intestines, and an emended description of the family Atopobiaceae.</title>
        <authorList>
            <person name="Morinaga K."/>
            <person name="Kusada H."/>
            <person name="Sakamoto S."/>
            <person name="Murakami T."/>
            <person name="Toyoda A."/>
            <person name="Mori H."/>
            <person name="Meng X.Y."/>
            <person name="Takashino M."/>
            <person name="Murotomi K."/>
            <person name="Tamaki H."/>
        </authorList>
    </citation>
    <scope>NUCLEOTIDE SEQUENCE</scope>
    <source>
        <strain evidence="4">OPF53</strain>
    </source>
</reference>
<keyword evidence="2" id="KW-0808">Transferase</keyword>
<dbReference type="PANTHER" id="PTHR43542">
    <property type="entry name" value="METHYLTRANSFERASE"/>
    <property type="match status" value="1"/>
</dbReference>
<dbReference type="PROSITE" id="PS00092">
    <property type="entry name" value="N6_MTASE"/>
    <property type="match status" value="1"/>
</dbReference>
<evidence type="ECO:0000313" key="4">
    <source>
        <dbReference type="EMBL" id="GJM55366.1"/>
    </source>
</evidence>
<name>A0AAV5B3H8_9ACTN</name>
<evidence type="ECO:0000256" key="1">
    <source>
        <dbReference type="ARBA" id="ARBA00022603"/>
    </source>
</evidence>
<keyword evidence="5" id="KW-1185">Reference proteome</keyword>
<dbReference type="SUPFAM" id="SSF53335">
    <property type="entry name" value="S-adenosyl-L-methionine-dependent methyltransferases"/>
    <property type="match status" value="1"/>
</dbReference>
<proteinExistence type="predicted"/>
<dbReference type="PANTHER" id="PTHR43542:SF1">
    <property type="entry name" value="METHYLTRANSFERASE"/>
    <property type="match status" value="1"/>
</dbReference>
<dbReference type="CDD" id="cd02440">
    <property type="entry name" value="AdoMet_MTases"/>
    <property type="match status" value="1"/>
</dbReference>
<evidence type="ECO:0000313" key="5">
    <source>
        <dbReference type="Proteomes" id="UP001055025"/>
    </source>
</evidence>
<dbReference type="Pfam" id="PF03602">
    <property type="entry name" value="Cons_hypoth95"/>
    <property type="match status" value="1"/>
</dbReference>
<accession>A0AAV5B3H8</accession>
<dbReference type="InterPro" id="IPR029063">
    <property type="entry name" value="SAM-dependent_MTases_sf"/>
</dbReference>
<dbReference type="AlphaFoldDB" id="A0AAV5B3H8"/>
<protein>
    <submittedName>
        <fullName evidence="4">Methyltransferase</fullName>
    </submittedName>
</protein>
<organism evidence="4 5">
    <name type="scientific">Granulimonas faecalis</name>
    <dbReference type="NCBI Taxonomy" id="2894155"/>
    <lineage>
        <taxon>Bacteria</taxon>
        <taxon>Bacillati</taxon>
        <taxon>Actinomycetota</taxon>
        <taxon>Coriobacteriia</taxon>
        <taxon>Coriobacteriales</taxon>
        <taxon>Kribbibacteriaceae</taxon>
        <taxon>Granulimonas</taxon>
    </lineage>
</organism>
<gene>
    <name evidence="4" type="ORF">ATOP_10210</name>
</gene>
<dbReference type="InterPro" id="IPR004398">
    <property type="entry name" value="RNA_MeTrfase_RsmD"/>
</dbReference>
<dbReference type="Gene3D" id="3.40.50.150">
    <property type="entry name" value="Vaccinia Virus protein VP39"/>
    <property type="match status" value="1"/>
</dbReference>
<dbReference type="GO" id="GO:0003676">
    <property type="term" value="F:nucleic acid binding"/>
    <property type="evidence" value="ECO:0007669"/>
    <property type="project" value="InterPro"/>
</dbReference>
<dbReference type="RefSeq" id="WP_135977334.1">
    <property type="nucleotide sequence ID" value="NZ_BQKC01000001.1"/>
</dbReference>
<evidence type="ECO:0000256" key="2">
    <source>
        <dbReference type="ARBA" id="ARBA00022679"/>
    </source>
</evidence>
<dbReference type="InterPro" id="IPR002052">
    <property type="entry name" value="DNA_methylase_N6_adenine_CS"/>
</dbReference>
<feature type="region of interest" description="Disordered" evidence="3">
    <location>
        <begin position="1"/>
        <end position="25"/>
    </location>
</feature>
<feature type="compositionally biased region" description="Basic and acidic residues" evidence="3">
    <location>
        <begin position="188"/>
        <end position="197"/>
    </location>
</feature>
<keyword evidence="1 4" id="KW-0489">Methyltransferase</keyword>
<feature type="region of interest" description="Disordered" evidence="3">
    <location>
        <begin position="165"/>
        <end position="197"/>
    </location>
</feature>
<dbReference type="Proteomes" id="UP001055025">
    <property type="component" value="Unassembled WGS sequence"/>
</dbReference>
<comment type="caution">
    <text evidence="4">The sequence shown here is derived from an EMBL/GenBank/DDBJ whole genome shotgun (WGS) entry which is preliminary data.</text>
</comment>
<evidence type="ECO:0000256" key="3">
    <source>
        <dbReference type="SAM" id="MobiDB-lite"/>
    </source>
</evidence>
<dbReference type="PIRSF" id="PIRSF004553">
    <property type="entry name" value="CHP00095"/>
    <property type="match status" value="1"/>
</dbReference>
<dbReference type="GO" id="GO:0031167">
    <property type="term" value="P:rRNA methylation"/>
    <property type="evidence" value="ECO:0007669"/>
    <property type="project" value="InterPro"/>
</dbReference>
<dbReference type="EMBL" id="BQKC01000001">
    <property type="protein sequence ID" value="GJM55366.1"/>
    <property type="molecule type" value="Genomic_DNA"/>
</dbReference>